<name>A0A1G9N8A1_9ACTN</name>
<evidence type="ECO:0000256" key="4">
    <source>
        <dbReference type="PROSITE-ProRule" id="PRU01161"/>
    </source>
</evidence>
<feature type="active site" description="Proton acceptor" evidence="4">
    <location>
        <position position="168"/>
    </location>
</feature>
<dbReference type="AlphaFoldDB" id="A0A1G9N8A1"/>
<reference evidence="6 7" key="1">
    <citation type="submission" date="2016-10" db="EMBL/GenBank/DDBJ databases">
        <authorList>
            <person name="de Groot N.N."/>
        </authorList>
    </citation>
    <scope>NUCLEOTIDE SEQUENCE [LARGE SCALE GENOMIC DNA]</scope>
    <source>
        <strain evidence="6 7">CGMCC 1.9159</strain>
    </source>
</reference>
<dbReference type="InterPro" id="IPR016035">
    <property type="entry name" value="Acyl_Trfase/lysoPLipase"/>
</dbReference>
<evidence type="ECO:0000313" key="6">
    <source>
        <dbReference type="EMBL" id="SDL82327.1"/>
    </source>
</evidence>
<dbReference type="InterPro" id="IPR050301">
    <property type="entry name" value="NTE"/>
</dbReference>
<feature type="short sequence motif" description="DGA/G" evidence="4">
    <location>
        <begin position="168"/>
        <end position="170"/>
    </location>
</feature>
<dbReference type="InterPro" id="IPR037483">
    <property type="entry name" value="YjjU-like"/>
</dbReference>
<keyword evidence="3 4" id="KW-0443">Lipid metabolism</keyword>
<evidence type="ECO:0000256" key="2">
    <source>
        <dbReference type="ARBA" id="ARBA00022963"/>
    </source>
</evidence>
<dbReference type="InterPro" id="IPR045943">
    <property type="entry name" value="DUF6363"/>
</dbReference>
<dbReference type="PROSITE" id="PS51635">
    <property type="entry name" value="PNPLA"/>
    <property type="match status" value="1"/>
</dbReference>
<proteinExistence type="predicted"/>
<dbReference type="Gene3D" id="3.40.1090.10">
    <property type="entry name" value="Cytosolic phospholipase A2 catalytic domain"/>
    <property type="match status" value="2"/>
</dbReference>
<dbReference type="GO" id="GO:0016042">
    <property type="term" value="P:lipid catabolic process"/>
    <property type="evidence" value="ECO:0007669"/>
    <property type="project" value="UniProtKB-UniRule"/>
</dbReference>
<dbReference type="GO" id="GO:0016787">
    <property type="term" value="F:hydrolase activity"/>
    <property type="evidence" value="ECO:0007669"/>
    <property type="project" value="UniProtKB-UniRule"/>
</dbReference>
<dbReference type="Proteomes" id="UP000199475">
    <property type="component" value="Unassembled WGS sequence"/>
</dbReference>
<gene>
    <name evidence="6" type="ORF">SAMN04488242_2944</name>
</gene>
<dbReference type="CDD" id="cd07208">
    <property type="entry name" value="Pat_hypo_Ecoli_yjju_like"/>
    <property type="match status" value="1"/>
</dbReference>
<feature type="short sequence motif" description="GXSXG" evidence="4">
    <location>
        <begin position="41"/>
        <end position="45"/>
    </location>
</feature>
<protein>
    <submittedName>
        <fullName evidence="6">Predicted phospholipase, patatin/cPLA2 family</fullName>
    </submittedName>
</protein>
<dbReference type="PANTHER" id="PTHR14226:SF25">
    <property type="entry name" value="PHOSPHOESTERASE"/>
    <property type="match status" value="1"/>
</dbReference>
<dbReference type="Pfam" id="PF01734">
    <property type="entry name" value="Patatin"/>
    <property type="match status" value="1"/>
</dbReference>
<accession>A0A1G9N8A1</accession>
<dbReference type="STRING" id="686624.SAMN04488242_2944"/>
<keyword evidence="7" id="KW-1185">Reference proteome</keyword>
<comment type="caution">
    <text evidence="4">Lacks conserved residue(s) required for the propagation of feature annotation.</text>
</comment>
<keyword evidence="2 4" id="KW-0442">Lipid degradation</keyword>
<dbReference type="SUPFAM" id="SSF52151">
    <property type="entry name" value="FabD/lysophospholipase-like"/>
    <property type="match status" value="1"/>
</dbReference>
<dbReference type="InterPro" id="IPR002641">
    <property type="entry name" value="PNPLA_dom"/>
</dbReference>
<evidence type="ECO:0000256" key="1">
    <source>
        <dbReference type="ARBA" id="ARBA00022801"/>
    </source>
</evidence>
<organism evidence="6 7">
    <name type="scientific">Tessaracoccus oleiagri</name>
    <dbReference type="NCBI Taxonomy" id="686624"/>
    <lineage>
        <taxon>Bacteria</taxon>
        <taxon>Bacillati</taxon>
        <taxon>Actinomycetota</taxon>
        <taxon>Actinomycetes</taxon>
        <taxon>Propionibacteriales</taxon>
        <taxon>Propionibacteriaceae</taxon>
        <taxon>Tessaracoccus</taxon>
    </lineage>
</organism>
<evidence type="ECO:0000259" key="5">
    <source>
        <dbReference type="PROSITE" id="PS51635"/>
    </source>
</evidence>
<keyword evidence="1 4" id="KW-0378">Hydrolase</keyword>
<feature type="active site" description="Nucleophile" evidence="4">
    <location>
        <position position="43"/>
    </location>
</feature>
<evidence type="ECO:0000256" key="3">
    <source>
        <dbReference type="ARBA" id="ARBA00023098"/>
    </source>
</evidence>
<dbReference type="RefSeq" id="WP_245701757.1">
    <property type="nucleotide sequence ID" value="NZ_FNGP01000007.1"/>
</dbReference>
<dbReference type="PANTHER" id="PTHR14226">
    <property type="entry name" value="NEUROPATHY TARGET ESTERASE/SWISS CHEESE D.MELANOGASTER"/>
    <property type="match status" value="1"/>
</dbReference>
<evidence type="ECO:0000313" key="7">
    <source>
        <dbReference type="Proteomes" id="UP000199475"/>
    </source>
</evidence>
<sequence>MKITAPDVALVFEGGGMRASYSSGVLNALLEAEVFTGWVGGISAGSSCTANYLIRDQLRAKKSFTDFAREDQFGGLSHWLRGKGFFNAEWIYEQTSDEHQPLPYRFDRFQENPTQLAIGAVRCSDGEMVYWTREDIETRVDLMKRVRASSTMPLLMPWTTIDGVDYCDGALGPTGGFAHDAALAAGFERLIVVTTRPRKYVKQPQRGGRAMRAALKRYPAVAEGLFARAANYNRAREELLDLERDGRAYLVFPEHMPITNSERNVAKLQVMYQAGLAQGRREMSRIKNFVGL</sequence>
<feature type="domain" description="PNPLA" evidence="5">
    <location>
        <begin position="10"/>
        <end position="183"/>
    </location>
</feature>
<dbReference type="EMBL" id="FNGP01000007">
    <property type="protein sequence ID" value="SDL82327.1"/>
    <property type="molecule type" value="Genomic_DNA"/>
</dbReference>
<dbReference type="Pfam" id="PF19890">
    <property type="entry name" value="DUF6363"/>
    <property type="match status" value="1"/>
</dbReference>